<evidence type="ECO:0000256" key="2">
    <source>
        <dbReference type="ARBA" id="ARBA00023002"/>
    </source>
</evidence>
<feature type="domain" description="Gfo/Idh/MocA-like oxidoreductase N-terminal" evidence="3">
    <location>
        <begin position="5"/>
        <end position="122"/>
    </location>
</feature>
<proteinExistence type="inferred from homology"/>
<dbReference type="PANTHER" id="PTHR43708:SF5">
    <property type="entry name" value="CONSERVED EXPRESSED OXIDOREDUCTASE (EUROFUNG)-RELATED"/>
    <property type="match status" value="1"/>
</dbReference>
<protein>
    <submittedName>
        <fullName evidence="5">Oxidoreductase</fullName>
    </submittedName>
</protein>
<name>A0A7X9WZH2_9SPHN</name>
<dbReference type="InterPro" id="IPR036291">
    <property type="entry name" value="NAD(P)-bd_dom_sf"/>
</dbReference>
<dbReference type="NCBIfam" id="NF008607">
    <property type="entry name" value="PRK11579.1"/>
    <property type="match status" value="1"/>
</dbReference>
<reference evidence="5 6" key="1">
    <citation type="submission" date="2020-04" db="EMBL/GenBank/DDBJ databases">
        <title>Sphingobium sp. AR-3-1 isolated from Arctic soil.</title>
        <authorList>
            <person name="Dahal R.H."/>
            <person name="Chaudhary D.K."/>
        </authorList>
    </citation>
    <scope>NUCLEOTIDE SEQUENCE [LARGE SCALE GENOMIC DNA]</scope>
    <source>
        <strain evidence="5 6">AR-3-1</strain>
    </source>
</reference>
<gene>
    <name evidence="5" type="ORF">HHL08_21530</name>
</gene>
<keyword evidence="2" id="KW-0560">Oxidoreductase</keyword>
<comment type="similarity">
    <text evidence="1">Belongs to the Gfo/Idh/MocA family.</text>
</comment>
<comment type="caution">
    <text evidence="5">The sequence shown here is derived from an EMBL/GenBank/DDBJ whole genome shotgun (WGS) entry which is preliminary data.</text>
</comment>
<dbReference type="Gene3D" id="3.40.50.720">
    <property type="entry name" value="NAD(P)-binding Rossmann-like Domain"/>
    <property type="match status" value="1"/>
</dbReference>
<dbReference type="RefSeq" id="WP_169575028.1">
    <property type="nucleotide sequence ID" value="NZ_JABBFV010000024.1"/>
</dbReference>
<dbReference type="AlphaFoldDB" id="A0A7X9WZH2"/>
<evidence type="ECO:0000313" key="5">
    <source>
        <dbReference type="EMBL" id="NML12680.1"/>
    </source>
</evidence>
<dbReference type="Pfam" id="PF01408">
    <property type="entry name" value="GFO_IDH_MocA"/>
    <property type="match status" value="1"/>
</dbReference>
<dbReference type="InterPro" id="IPR055170">
    <property type="entry name" value="GFO_IDH_MocA-like_dom"/>
</dbReference>
<dbReference type="SUPFAM" id="SSF55347">
    <property type="entry name" value="Glyceraldehyde-3-phosphate dehydrogenase-like, C-terminal domain"/>
    <property type="match status" value="1"/>
</dbReference>
<keyword evidence="6" id="KW-1185">Reference proteome</keyword>
<dbReference type="InterPro" id="IPR051317">
    <property type="entry name" value="Gfo/Idh/MocA_oxidoreduct"/>
</dbReference>
<dbReference type="InterPro" id="IPR000683">
    <property type="entry name" value="Gfo/Idh/MocA-like_OxRdtase_N"/>
</dbReference>
<evidence type="ECO:0000259" key="4">
    <source>
        <dbReference type="Pfam" id="PF22725"/>
    </source>
</evidence>
<dbReference type="Gene3D" id="3.30.360.10">
    <property type="entry name" value="Dihydrodipicolinate Reductase, domain 2"/>
    <property type="match status" value="1"/>
</dbReference>
<dbReference type="GO" id="GO:0000166">
    <property type="term" value="F:nucleotide binding"/>
    <property type="evidence" value="ECO:0007669"/>
    <property type="project" value="InterPro"/>
</dbReference>
<accession>A0A7X9WZH2</accession>
<organism evidence="5 6">
    <name type="scientific">Sphingobium psychrophilum</name>
    <dbReference type="NCBI Taxonomy" id="2728834"/>
    <lineage>
        <taxon>Bacteria</taxon>
        <taxon>Pseudomonadati</taxon>
        <taxon>Pseudomonadota</taxon>
        <taxon>Alphaproteobacteria</taxon>
        <taxon>Sphingomonadales</taxon>
        <taxon>Sphingomonadaceae</taxon>
        <taxon>Sphingobium</taxon>
    </lineage>
</organism>
<dbReference type="GO" id="GO:0016491">
    <property type="term" value="F:oxidoreductase activity"/>
    <property type="evidence" value="ECO:0007669"/>
    <property type="project" value="UniProtKB-KW"/>
</dbReference>
<evidence type="ECO:0000259" key="3">
    <source>
        <dbReference type="Pfam" id="PF01408"/>
    </source>
</evidence>
<dbReference type="Pfam" id="PF22725">
    <property type="entry name" value="GFO_IDH_MocA_C3"/>
    <property type="match status" value="1"/>
</dbReference>
<dbReference type="Proteomes" id="UP000519023">
    <property type="component" value="Unassembled WGS sequence"/>
</dbReference>
<feature type="domain" description="GFO/IDH/MocA-like oxidoreductase" evidence="4">
    <location>
        <begin position="130"/>
        <end position="251"/>
    </location>
</feature>
<evidence type="ECO:0000313" key="6">
    <source>
        <dbReference type="Proteomes" id="UP000519023"/>
    </source>
</evidence>
<evidence type="ECO:0000256" key="1">
    <source>
        <dbReference type="ARBA" id="ARBA00010928"/>
    </source>
</evidence>
<dbReference type="EMBL" id="JABBFV010000024">
    <property type="protein sequence ID" value="NML12680.1"/>
    <property type="molecule type" value="Genomic_DNA"/>
</dbReference>
<dbReference type="SUPFAM" id="SSF51735">
    <property type="entry name" value="NAD(P)-binding Rossmann-fold domains"/>
    <property type="match status" value="1"/>
</dbReference>
<dbReference type="PANTHER" id="PTHR43708">
    <property type="entry name" value="CONSERVED EXPRESSED OXIDOREDUCTASE (EUROFUNG)"/>
    <property type="match status" value="1"/>
</dbReference>
<sequence length="349" mass="36979">MTDRIRVGLIGYGMAGRVFHAPLIQAAPGLELAAIVTSRAEEVAALDPAIRCVASANDLLADPWIQAVAVATPSATHAAIAADALRAGKHVVVDKPFALSLDEARALAALARSSGRQLAVFHNRRFDSDYLSIRAAIEEGLVGRVAHFESHFDRFRPEVRDRWREDGSAGSGVWFDLGPHLVDQALALFGRPLAVSADIVALRPGSGADDWAHVVLRYDGMRAVLHASLNAPDDGSGGSPRFAVHGDKGSLIKRRLDPQESQLIAGKRPGDAGWGVDPDPVEVHDGAGGMTLRSAATGCQERFYRQLADAWASGSAAPISLDEAVAVQEVIEAALVSAREDRVVALPLP</sequence>